<dbReference type="GO" id="GO:0003677">
    <property type="term" value="F:DNA binding"/>
    <property type="evidence" value="ECO:0007669"/>
    <property type="project" value="InterPro"/>
</dbReference>
<name>A0A5P2H843_9BURK</name>
<feature type="domain" description="Helix-hairpin-helix DNA-binding motif class 1" evidence="2">
    <location>
        <begin position="24"/>
        <end position="43"/>
    </location>
</feature>
<evidence type="ECO:0000313" key="4">
    <source>
        <dbReference type="Proteomes" id="UP000322822"/>
    </source>
</evidence>
<dbReference type="Gene3D" id="1.10.150.320">
    <property type="entry name" value="Photosystem II 12 kDa extrinsic protein"/>
    <property type="match status" value="1"/>
</dbReference>
<proteinExistence type="predicted"/>
<accession>A0A5P2H843</accession>
<feature type="compositionally biased region" description="Low complexity" evidence="1">
    <location>
        <begin position="79"/>
        <end position="90"/>
    </location>
</feature>
<gene>
    <name evidence="3" type="ORF">FOB72_01935</name>
</gene>
<dbReference type="GO" id="GO:0015628">
    <property type="term" value="P:protein secretion by the type II secretion system"/>
    <property type="evidence" value="ECO:0007669"/>
    <property type="project" value="TreeGrafter"/>
</dbReference>
<dbReference type="GO" id="GO:0015627">
    <property type="term" value="C:type II protein secretion system complex"/>
    <property type="evidence" value="ECO:0007669"/>
    <property type="project" value="TreeGrafter"/>
</dbReference>
<feature type="region of interest" description="Disordered" evidence="1">
    <location>
        <begin position="77"/>
        <end position="109"/>
    </location>
</feature>
<dbReference type="Pfam" id="PF12836">
    <property type="entry name" value="HHH_3"/>
    <property type="match status" value="1"/>
</dbReference>
<evidence type="ECO:0000256" key="1">
    <source>
        <dbReference type="SAM" id="MobiDB-lite"/>
    </source>
</evidence>
<dbReference type="PANTHER" id="PTHR21180">
    <property type="entry name" value="ENDONUCLEASE/EXONUCLEASE/PHOSPHATASE FAMILY DOMAIN-CONTAINING PROTEIN 1"/>
    <property type="match status" value="1"/>
</dbReference>
<dbReference type="InterPro" id="IPR051675">
    <property type="entry name" value="Endo/Exo/Phosphatase_dom_1"/>
</dbReference>
<reference evidence="3 4" key="1">
    <citation type="submission" date="2019-09" db="EMBL/GenBank/DDBJ databases">
        <title>FDA dAtabase for Regulatory Grade micrObial Sequences (FDA-ARGOS): Supporting development and validation of Infectious Disease Dx tests.</title>
        <authorList>
            <person name="Sciortino C."/>
            <person name="Tallon L."/>
            <person name="Sadzewicz L."/>
            <person name="Vavikolanu K."/>
            <person name="Mehta A."/>
            <person name="Aluvathingal J."/>
            <person name="Nadendla S."/>
            <person name="Nandy P."/>
            <person name="Geyer C."/>
            <person name="Yan Y."/>
            <person name="Sichtig H."/>
        </authorList>
    </citation>
    <scope>NUCLEOTIDE SEQUENCE [LARGE SCALE GENOMIC DNA]</scope>
    <source>
        <strain evidence="3 4">FDAARGOS_664</strain>
    </source>
</reference>
<sequence>MVLSCAGPAVPAFAGVDVNTATEAALTDVRGIGPAMARRIVEARAQGGAFRDADDLVDRVAGVGPKSAANLQAAGLTFGKTGAAPPGKGAARSEGRSDGRGGTSAAGKR</sequence>
<dbReference type="SUPFAM" id="SSF47781">
    <property type="entry name" value="RuvA domain 2-like"/>
    <property type="match status" value="1"/>
</dbReference>
<dbReference type="EMBL" id="CP044065">
    <property type="protein sequence ID" value="QET03635.1"/>
    <property type="molecule type" value="Genomic_DNA"/>
</dbReference>
<dbReference type="SMART" id="SM00278">
    <property type="entry name" value="HhH1"/>
    <property type="match status" value="2"/>
</dbReference>
<dbReference type="Proteomes" id="UP000322822">
    <property type="component" value="Chromosome 1"/>
</dbReference>
<dbReference type="InterPro" id="IPR010994">
    <property type="entry name" value="RuvA_2-like"/>
</dbReference>
<protein>
    <submittedName>
        <fullName evidence="3">Helix-hairpin-helix domain-containing protein</fullName>
    </submittedName>
</protein>
<dbReference type="AlphaFoldDB" id="A0A5P2H843"/>
<dbReference type="GO" id="GO:0006281">
    <property type="term" value="P:DNA repair"/>
    <property type="evidence" value="ECO:0007669"/>
    <property type="project" value="InterPro"/>
</dbReference>
<evidence type="ECO:0000313" key="3">
    <source>
        <dbReference type="EMBL" id="QET03635.1"/>
    </source>
</evidence>
<feature type="domain" description="Helix-hairpin-helix DNA-binding motif class 1" evidence="2">
    <location>
        <begin position="55"/>
        <end position="74"/>
    </location>
</feature>
<organism evidence="3 4">
    <name type="scientific">Cupriavidus pauculus</name>
    <dbReference type="NCBI Taxonomy" id="82633"/>
    <lineage>
        <taxon>Bacteria</taxon>
        <taxon>Pseudomonadati</taxon>
        <taxon>Pseudomonadota</taxon>
        <taxon>Betaproteobacteria</taxon>
        <taxon>Burkholderiales</taxon>
        <taxon>Burkholderiaceae</taxon>
        <taxon>Cupriavidus</taxon>
    </lineage>
</organism>
<dbReference type="PANTHER" id="PTHR21180:SF32">
    <property type="entry name" value="ENDONUCLEASE_EXONUCLEASE_PHOSPHATASE FAMILY DOMAIN-CONTAINING PROTEIN 1"/>
    <property type="match status" value="1"/>
</dbReference>
<evidence type="ECO:0000259" key="2">
    <source>
        <dbReference type="SMART" id="SM00278"/>
    </source>
</evidence>
<dbReference type="OrthoDB" id="8687931at2"/>
<feature type="compositionally biased region" description="Gly residues" evidence="1">
    <location>
        <begin position="100"/>
        <end position="109"/>
    </location>
</feature>
<dbReference type="InterPro" id="IPR003583">
    <property type="entry name" value="Hlx-hairpin-Hlx_DNA-bd_motif"/>
</dbReference>